<accession>A0AAV4TB15</accession>
<evidence type="ECO:0000313" key="2">
    <source>
        <dbReference type="Proteomes" id="UP001054945"/>
    </source>
</evidence>
<dbReference type="AlphaFoldDB" id="A0AAV4TB15"/>
<protein>
    <submittedName>
        <fullName evidence="1">Uncharacterized protein</fullName>
    </submittedName>
</protein>
<keyword evidence="2" id="KW-1185">Reference proteome</keyword>
<proteinExistence type="predicted"/>
<organism evidence="1 2">
    <name type="scientific">Caerostris extrusa</name>
    <name type="common">Bark spider</name>
    <name type="synonym">Caerostris bankana</name>
    <dbReference type="NCBI Taxonomy" id="172846"/>
    <lineage>
        <taxon>Eukaryota</taxon>
        <taxon>Metazoa</taxon>
        <taxon>Ecdysozoa</taxon>
        <taxon>Arthropoda</taxon>
        <taxon>Chelicerata</taxon>
        <taxon>Arachnida</taxon>
        <taxon>Araneae</taxon>
        <taxon>Araneomorphae</taxon>
        <taxon>Entelegynae</taxon>
        <taxon>Araneoidea</taxon>
        <taxon>Araneidae</taxon>
        <taxon>Caerostris</taxon>
    </lineage>
</organism>
<sequence length="102" mass="11135">MNNMRVEEGIANPYLTTVLGSNHVHSCDEAAGPWEMCGRKAGLDESFLVVGPCQCKGHAAPSSLATITINGSLQFIIRAQLFFHTFVRVQIFHVSGIRKVCC</sequence>
<evidence type="ECO:0000313" key="1">
    <source>
        <dbReference type="EMBL" id="GIY43384.1"/>
    </source>
</evidence>
<reference evidence="1 2" key="1">
    <citation type="submission" date="2021-06" db="EMBL/GenBank/DDBJ databases">
        <title>Caerostris extrusa draft genome.</title>
        <authorList>
            <person name="Kono N."/>
            <person name="Arakawa K."/>
        </authorList>
    </citation>
    <scope>NUCLEOTIDE SEQUENCE [LARGE SCALE GENOMIC DNA]</scope>
</reference>
<dbReference type="Proteomes" id="UP001054945">
    <property type="component" value="Unassembled WGS sequence"/>
</dbReference>
<name>A0AAV4TB15_CAEEX</name>
<gene>
    <name evidence="1" type="ORF">CEXT_512301</name>
</gene>
<dbReference type="EMBL" id="BPLR01010971">
    <property type="protein sequence ID" value="GIY43384.1"/>
    <property type="molecule type" value="Genomic_DNA"/>
</dbReference>
<comment type="caution">
    <text evidence="1">The sequence shown here is derived from an EMBL/GenBank/DDBJ whole genome shotgun (WGS) entry which is preliminary data.</text>
</comment>